<dbReference type="EMBL" id="HE573022">
    <property type="protein sequence ID" value="CCC48546.1"/>
    <property type="molecule type" value="Genomic_DNA"/>
</dbReference>
<feature type="region of interest" description="Disordered" evidence="1">
    <location>
        <begin position="568"/>
        <end position="598"/>
    </location>
</feature>
<feature type="region of interest" description="Disordered" evidence="1">
    <location>
        <begin position="192"/>
        <end position="212"/>
    </location>
</feature>
<name>G0TX56_TRYVY</name>
<sequence length="619" mass="66946">MSMNTTILLQRQMEFHGMLRHPPHTPSQLKDTHKVMGALSKFFVDIRSIASQMKVRPETVFQCLMHIGLGDAVSFDKQRRDGAVPMHQAKVLTRAGAIELEPRLREALSDDVLSVLVELCKSTRTLMRIKIEDSSDFNMTEKAIQQALEYLDFISNASSDFPETMFKFYMVEDEASLLKMLGGQSSAAASDEPVGASYSGAEEGGAEFSPLPSESRLEGEVRRLAMLCSSASEAAGERLKALQVLDHWFTSLPVDIFHRSIRRMVSHLSGPLVVCAGEKRSAICRQACALIATLAGRIPSSLYNEGPLSVALSKWCSVLLRGVFVTVTAIAHATDTAIRSLVVGSAGHPHLLKGLVDGLSMGSHPELRRRCLGYIALCLVASQGETYGGVDSGKLAVQELTTVAMKYMDMGDTNCRKMARAVFIVLTRFAGVVMAVKDKKTELLISQESGELSAALSDVGAFEVALFGARGTLRQAPKFSTSSAVGPSKGNDETARPDLPVKRTRPIVKRQECGGGMAHLVSPSREKVMPDTVDIYQTHDTLIMAGTPKYSSGSSTASIVSVEEVNVNGASAPEPRTQPERVALPAISSESRGKTNEAITTKFAPSLQRKIESLSSRLV</sequence>
<dbReference type="AlphaFoldDB" id="G0TX56"/>
<proteinExistence type="predicted"/>
<evidence type="ECO:0008006" key="3">
    <source>
        <dbReference type="Google" id="ProtNLM"/>
    </source>
</evidence>
<protein>
    <recommendedName>
        <fullName evidence="3">TOG domain-containing protein</fullName>
    </recommendedName>
</protein>
<reference evidence="2" key="1">
    <citation type="journal article" date="2012" name="Proc. Natl. Acad. Sci. U.S.A.">
        <title>Antigenic diversity is generated by distinct evolutionary mechanisms in African trypanosome species.</title>
        <authorList>
            <person name="Jackson A.P."/>
            <person name="Berry A."/>
            <person name="Aslett M."/>
            <person name="Allison H.C."/>
            <person name="Burton P."/>
            <person name="Vavrova-Anderson J."/>
            <person name="Brown R."/>
            <person name="Browne H."/>
            <person name="Corton N."/>
            <person name="Hauser H."/>
            <person name="Gamble J."/>
            <person name="Gilderthorp R."/>
            <person name="Marcello L."/>
            <person name="McQuillan J."/>
            <person name="Otto T.D."/>
            <person name="Quail M.A."/>
            <person name="Sanders M.J."/>
            <person name="van Tonder A."/>
            <person name="Ginger M.L."/>
            <person name="Field M.C."/>
            <person name="Barry J.D."/>
            <person name="Hertz-Fowler C."/>
            <person name="Berriman M."/>
        </authorList>
    </citation>
    <scope>NUCLEOTIDE SEQUENCE</scope>
    <source>
        <strain evidence="2">Y486</strain>
    </source>
</reference>
<dbReference type="VEuPathDB" id="TriTrypDB:TvY486_0603370"/>
<evidence type="ECO:0000313" key="2">
    <source>
        <dbReference type="EMBL" id="CCC48546.1"/>
    </source>
</evidence>
<dbReference type="Gene3D" id="1.25.10.10">
    <property type="entry name" value="Leucine-rich Repeat Variant"/>
    <property type="match status" value="1"/>
</dbReference>
<evidence type="ECO:0000256" key="1">
    <source>
        <dbReference type="SAM" id="MobiDB-lite"/>
    </source>
</evidence>
<gene>
    <name evidence="2" type="ORF">TVY486_0603370</name>
</gene>
<feature type="compositionally biased region" description="Low complexity" evidence="1">
    <location>
        <begin position="195"/>
        <end position="209"/>
    </location>
</feature>
<dbReference type="InterPro" id="IPR011989">
    <property type="entry name" value="ARM-like"/>
</dbReference>
<accession>G0TX56</accession>
<feature type="region of interest" description="Disordered" evidence="1">
    <location>
        <begin position="478"/>
        <end position="498"/>
    </location>
</feature>
<organism evidence="2">
    <name type="scientific">Trypanosoma vivax (strain Y486)</name>
    <dbReference type="NCBI Taxonomy" id="1055687"/>
    <lineage>
        <taxon>Eukaryota</taxon>
        <taxon>Discoba</taxon>
        <taxon>Euglenozoa</taxon>
        <taxon>Kinetoplastea</taxon>
        <taxon>Metakinetoplastina</taxon>
        <taxon>Trypanosomatida</taxon>
        <taxon>Trypanosomatidae</taxon>
        <taxon>Trypanosoma</taxon>
        <taxon>Duttonella</taxon>
    </lineage>
</organism>